<evidence type="ECO:0000313" key="3">
    <source>
        <dbReference type="Proteomes" id="UP000297855"/>
    </source>
</evidence>
<feature type="signal peptide" evidence="1">
    <location>
        <begin position="1"/>
        <end position="19"/>
    </location>
</feature>
<dbReference type="EMBL" id="RQEV01000015">
    <property type="protein sequence ID" value="TGK15719.1"/>
    <property type="molecule type" value="Genomic_DNA"/>
</dbReference>
<dbReference type="OrthoDB" id="316455at2"/>
<protein>
    <recommendedName>
        <fullName evidence="4">Porin</fullName>
    </recommendedName>
</protein>
<reference evidence="2" key="1">
    <citation type="journal article" date="2019" name="PLoS Negl. Trop. Dis.">
        <title>Revisiting the worldwide diversity of Leptospira species in the environment.</title>
        <authorList>
            <person name="Vincent A.T."/>
            <person name="Schiettekatte O."/>
            <person name="Bourhy P."/>
            <person name="Veyrier F.J."/>
            <person name="Picardeau M."/>
        </authorList>
    </citation>
    <scope>NUCLEOTIDE SEQUENCE [LARGE SCALE GENOMIC DNA]</scope>
    <source>
        <strain evidence="2">SCS5</strain>
    </source>
</reference>
<evidence type="ECO:0000313" key="2">
    <source>
        <dbReference type="EMBL" id="TGK15719.1"/>
    </source>
</evidence>
<feature type="chain" id="PRO_5020198515" description="Porin" evidence="1">
    <location>
        <begin position="20"/>
        <end position="455"/>
    </location>
</feature>
<keyword evidence="3" id="KW-1185">Reference proteome</keyword>
<sequence>MRGFAFSLLLFCFASSVTSKESVAPLALGGSFSAYDSRFFSDAKDTVWLRTEFCARKSESAEKEEKIPCVPSKLFLEKRNERPLASGSVETNRMYLSYGNRFKPSRHFFFLRENFEFSSFPFLEQPTIRSAFLGGFLGQSMGSLYYAEKGASKRPGFFLKPFGETSEFAYSPETKEGFILLEIPNSYRKKSFEPSFGFRLEAFGTKQDPNGVLSAYWQDPVRARRLFISGYRGISSRLFALSSPGDPGEKGKFLRLVWEPGYYRKLEAVQLERSAADPAGSNERTAKGIFGKLGLLITDWGAVSAQIRTYRFYDRTDWIVGRGLYYGFQKRFWSWEIGQEWRENGDNLTEATARLNFPEHWKLQLSVLAAKEKNREPSFVEESLTPEETGLRLTDKPVYVFARIYHPYFALTLRHTRGLDSKGDSLSARFQFFLPLSEDSVESSVPVNRINPALP</sequence>
<accession>A0A4R9GNI2</accession>
<dbReference type="AlphaFoldDB" id="A0A4R9GNI2"/>
<keyword evidence="1" id="KW-0732">Signal</keyword>
<gene>
    <name evidence="2" type="ORF">EHO61_15190</name>
</gene>
<comment type="caution">
    <text evidence="2">The sequence shown here is derived from an EMBL/GenBank/DDBJ whole genome shotgun (WGS) entry which is preliminary data.</text>
</comment>
<organism evidence="2 3">
    <name type="scientific">Leptospira fluminis</name>
    <dbReference type="NCBI Taxonomy" id="2484979"/>
    <lineage>
        <taxon>Bacteria</taxon>
        <taxon>Pseudomonadati</taxon>
        <taxon>Spirochaetota</taxon>
        <taxon>Spirochaetia</taxon>
        <taxon>Leptospirales</taxon>
        <taxon>Leptospiraceae</taxon>
        <taxon>Leptospira</taxon>
    </lineage>
</organism>
<evidence type="ECO:0008006" key="4">
    <source>
        <dbReference type="Google" id="ProtNLM"/>
    </source>
</evidence>
<evidence type="ECO:0000256" key="1">
    <source>
        <dbReference type="SAM" id="SignalP"/>
    </source>
</evidence>
<name>A0A4R9GNI2_9LEPT</name>
<proteinExistence type="predicted"/>
<dbReference type="Proteomes" id="UP000297855">
    <property type="component" value="Unassembled WGS sequence"/>
</dbReference>